<dbReference type="Proteomes" id="UP000324575">
    <property type="component" value="Unassembled WGS sequence"/>
</dbReference>
<reference evidence="1 2" key="1">
    <citation type="submission" date="2019-03" db="EMBL/GenBank/DDBJ databases">
        <title>Single cell metagenomics reveals metabolic interactions within the superorganism composed of flagellate Streblomastix strix and complex community of Bacteroidetes bacteria on its surface.</title>
        <authorList>
            <person name="Treitli S.C."/>
            <person name="Kolisko M."/>
            <person name="Husnik F."/>
            <person name="Keeling P."/>
            <person name="Hampl V."/>
        </authorList>
    </citation>
    <scope>NUCLEOTIDE SEQUENCE [LARGE SCALE GENOMIC DNA]</scope>
    <source>
        <strain evidence="1">St1</strain>
    </source>
</reference>
<protein>
    <submittedName>
        <fullName evidence="1">Uncharacterized protein</fullName>
    </submittedName>
</protein>
<name>A0A5M8NYU9_9BACT</name>
<dbReference type="AlphaFoldDB" id="A0A5M8NYU9"/>
<proteinExistence type="predicted"/>
<organism evidence="1 2">
    <name type="scientific">Candidatus Ordinivivax streblomastigis</name>
    <dbReference type="NCBI Taxonomy" id="2540710"/>
    <lineage>
        <taxon>Bacteria</taxon>
        <taxon>Pseudomonadati</taxon>
        <taxon>Bacteroidota</taxon>
        <taxon>Bacteroidia</taxon>
        <taxon>Bacteroidales</taxon>
        <taxon>Candidatus Ordinivivax</taxon>
    </lineage>
</organism>
<evidence type="ECO:0000313" key="2">
    <source>
        <dbReference type="Proteomes" id="UP000324575"/>
    </source>
</evidence>
<evidence type="ECO:0000313" key="1">
    <source>
        <dbReference type="EMBL" id="KAA6301324.1"/>
    </source>
</evidence>
<gene>
    <name evidence="1" type="ORF">EZS26_002521</name>
</gene>
<comment type="caution">
    <text evidence="1">The sequence shown here is derived from an EMBL/GenBank/DDBJ whole genome shotgun (WGS) entry which is preliminary data.</text>
</comment>
<sequence length="65" mass="7740">MVEKINRSKTYADKMRQEGKVTTFNKPKDIQVSIKMNESLEQFRREYQVKDRNSQMSASKVILTR</sequence>
<dbReference type="EMBL" id="SNRX01000021">
    <property type="protein sequence ID" value="KAA6301324.1"/>
    <property type="molecule type" value="Genomic_DNA"/>
</dbReference>
<accession>A0A5M8NYU9</accession>